<dbReference type="GO" id="GO:0016887">
    <property type="term" value="F:ATP hydrolysis activity"/>
    <property type="evidence" value="ECO:0007669"/>
    <property type="project" value="InterPro"/>
</dbReference>
<dbReference type="InterPro" id="IPR015854">
    <property type="entry name" value="ABC_transpr_LolD-like"/>
</dbReference>
<dbReference type="GO" id="GO:0005524">
    <property type="term" value="F:ATP binding"/>
    <property type="evidence" value="ECO:0007669"/>
    <property type="project" value="UniProtKB-KW"/>
</dbReference>
<dbReference type="Pfam" id="PF00005">
    <property type="entry name" value="ABC_tran"/>
    <property type="match status" value="1"/>
</dbReference>
<name>A0AAU7CS57_9BACT</name>
<reference evidence="4" key="1">
    <citation type="submission" date="2024-05" db="EMBL/GenBank/DDBJ databases">
        <title>Planctomycetes of the genus Singulisphaera possess chitinolytic capabilities.</title>
        <authorList>
            <person name="Ivanova A."/>
        </authorList>
    </citation>
    <scope>NUCLEOTIDE SEQUENCE</scope>
    <source>
        <strain evidence="4">Ch08T</strain>
    </source>
</reference>
<proteinExistence type="inferred from homology"/>
<evidence type="ECO:0000256" key="2">
    <source>
        <dbReference type="SAM" id="Phobius"/>
    </source>
</evidence>
<keyword evidence="2" id="KW-1133">Transmembrane helix</keyword>
<feature type="domain" description="ABC transporter" evidence="3">
    <location>
        <begin position="3"/>
        <end position="40"/>
    </location>
</feature>
<dbReference type="GO" id="GO:0005886">
    <property type="term" value="C:plasma membrane"/>
    <property type="evidence" value="ECO:0007669"/>
    <property type="project" value="TreeGrafter"/>
</dbReference>
<keyword evidence="4" id="KW-0547">Nucleotide-binding</keyword>
<dbReference type="InterPro" id="IPR003439">
    <property type="entry name" value="ABC_transporter-like_ATP-bd"/>
</dbReference>
<keyword evidence="2" id="KW-0472">Membrane</keyword>
<evidence type="ECO:0000259" key="3">
    <source>
        <dbReference type="Pfam" id="PF00005"/>
    </source>
</evidence>
<dbReference type="PANTHER" id="PTHR24220">
    <property type="entry name" value="IMPORT ATP-BINDING PROTEIN"/>
    <property type="match status" value="1"/>
</dbReference>
<dbReference type="AlphaFoldDB" id="A0AAU7CS57"/>
<organism evidence="4">
    <name type="scientific">Singulisphaera sp. Ch08</name>
    <dbReference type="NCBI Taxonomy" id="3120278"/>
    <lineage>
        <taxon>Bacteria</taxon>
        <taxon>Pseudomonadati</taxon>
        <taxon>Planctomycetota</taxon>
        <taxon>Planctomycetia</taxon>
        <taxon>Isosphaerales</taxon>
        <taxon>Isosphaeraceae</taxon>
        <taxon>Singulisphaera</taxon>
    </lineage>
</organism>
<keyword evidence="2" id="KW-0812">Transmembrane</keyword>
<dbReference type="PANTHER" id="PTHR24220:SF689">
    <property type="entry name" value="LIPOPROTEIN-RELEASING SYSTEM ATP-BINDING PROTEIN LOLD"/>
    <property type="match status" value="1"/>
</dbReference>
<gene>
    <name evidence="4" type="ORF">V5E97_05645</name>
</gene>
<evidence type="ECO:0000256" key="1">
    <source>
        <dbReference type="ARBA" id="ARBA00005417"/>
    </source>
</evidence>
<dbReference type="GO" id="GO:0022857">
    <property type="term" value="F:transmembrane transporter activity"/>
    <property type="evidence" value="ECO:0007669"/>
    <property type="project" value="TreeGrafter"/>
</dbReference>
<accession>A0AAU7CS57</accession>
<dbReference type="RefSeq" id="WP_406701133.1">
    <property type="nucleotide sequence ID" value="NZ_CP155447.1"/>
</dbReference>
<protein>
    <submittedName>
        <fullName evidence="4">ATP-binding cassette domain-containing protein</fullName>
    </submittedName>
</protein>
<keyword evidence="4" id="KW-0067">ATP-binding</keyword>
<feature type="transmembrane region" description="Helical" evidence="2">
    <location>
        <begin position="142"/>
        <end position="163"/>
    </location>
</feature>
<dbReference type="Gene3D" id="3.40.50.300">
    <property type="entry name" value="P-loop containing nucleotide triphosphate hydrolases"/>
    <property type="match status" value="1"/>
</dbReference>
<dbReference type="EMBL" id="CP155447">
    <property type="protein sequence ID" value="XBH08299.1"/>
    <property type="molecule type" value="Genomic_DNA"/>
</dbReference>
<evidence type="ECO:0000313" key="4">
    <source>
        <dbReference type="EMBL" id="XBH08299.1"/>
    </source>
</evidence>
<dbReference type="InterPro" id="IPR027417">
    <property type="entry name" value="P-loop_NTPase"/>
</dbReference>
<dbReference type="SUPFAM" id="SSF52540">
    <property type="entry name" value="P-loop containing nucleoside triphosphate hydrolases"/>
    <property type="match status" value="1"/>
</dbReference>
<sequence length="346" mass="38986">MAERWDAYPGELSGGQQRRIAVARSLINRPTLLLADEPTNDLDEQAEWEVLTLLENLHRSHATTLVIVTHDQTLAARADRVVTLRSGRLVSALRPAHAFAEVVPHCAEAYAPDPAPAVADGPFEAGPEALTVVEPTPPGAGFVRFLLGFLGWVAVVAGALYAFDTLSARFQGQALERRVSERKQAESLAMQQLRADIHDVVYQPDGRYEVTIYLENFAPDKPFHVLGPELHAFVQVDRGWQPVPIRRADHSKDRVQDVRGDRRLVPFTLQLDTDRYDELIPGYFHLRFTNVMVVSESAEPTDDLFERTDDYYVYLKPQRLSDDDIRARNQWTPGAIVPRWIPMPAH</sequence>
<comment type="similarity">
    <text evidence="1">Belongs to the ABC transporter superfamily.</text>
</comment>